<evidence type="ECO:0000313" key="1">
    <source>
        <dbReference type="EMBL" id="KAJ6257265.1"/>
    </source>
</evidence>
<name>A0AAD6ITC4_DREDA</name>
<gene>
    <name evidence="1" type="ORF">Dda_8154</name>
</gene>
<evidence type="ECO:0000313" key="2">
    <source>
        <dbReference type="Proteomes" id="UP001221413"/>
    </source>
</evidence>
<sequence length="64" mass="6778">MADGLVPLFTEEKAASKYTPPSAGATTTEPGCFIYVKSLADKLDGRKHGKASREGLKRIESGGH</sequence>
<protein>
    <submittedName>
        <fullName evidence="1">Uncharacterized protein</fullName>
    </submittedName>
</protein>
<organism evidence="1 2">
    <name type="scientific">Drechslerella dactyloides</name>
    <name type="common">Nematode-trapping fungus</name>
    <name type="synonym">Arthrobotrys dactyloides</name>
    <dbReference type="NCBI Taxonomy" id="74499"/>
    <lineage>
        <taxon>Eukaryota</taxon>
        <taxon>Fungi</taxon>
        <taxon>Dikarya</taxon>
        <taxon>Ascomycota</taxon>
        <taxon>Pezizomycotina</taxon>
        <taxon>Orbiliomycetes</taxon>
        <taxon>Orbiliales</taxon>
        <taxon>Orbiliaceae</taxon>
        <taxon>Drechslerella</taxon>
    </lineage>
</organism>
<keyword evidence="2" id="KW-1185">Reference proteome</keyword>
<dbReference type="AlphaFoldDB" id="A0AAD6ITC4"/>
<proteinExistence type="predicted"/>
<dbReference type="EMBL" id="JAQGDS010000011">
    <property type="protein sequence ID" value="KAJ6257265.1"/>
    <property type="molecule type" value="Genomic_DNA"/>
</dbReference>
<reference evidence="1" key="1">
    <citation type="submission" date="2023-01" db="EMBL/GenBank/DDBJ databases">
        <title>The chitinases involved in constricting ring structure development in the nematode-trapping fungus Drechslerella dactyloides.</title>
        <authorList>
            <person name="Wang R."/>
            <person name="Zhang L."/>
            <person name="Tang P."/>
            <person name="Li S."/>
            <person name="Liang L."/>
        </authorList>
    </citation>
    <scope>NUCLEOTIDE SEQUENCE</scope>
    <source>
        <strain evidence="1">YMF1.00031</strain>
    </source>
</reference>
<accession>A0AAD6ITC4</accession>
<comment type="caution">
    <text evidence="1">The sequence shown here is derived from an EMBL/GenBank/DDBJ whole genome shotgun (WGS) entry which is preliminary data.</text>
</comment>
<dbReference type="Proteomes" id="UP001221413">
    <property type="component" value="Unassembled WGS sequence"/>
</dbReference>